<dbReference type="Pfam" id="PF00534">
    <property type="entry name" value="Glycos_transf_1"/>
    <property type="match status" value="1"/>
</dbReference>
<dbReference type="PANTHER" id="PTHR45947:SF3">
    <property type="entry name" value="SULFOQUINOVOSYL TRANSFERASE SQD2"/>
    <property type="match status" value="1"/>
</dbReference>
<evidence type="ECO:0000313" key="7">
    <source>
        <dbReference type="EMBL" id="PJJ65721.1"/>
    </source>
</evidence>
<keyword evidence="3 7" id="KW-0808">Transferase</keyword>
<dbReference type="OrthoDB" id="9801573at2"/>
<sequence>MPGLLVHEWLSRRGGSENVLEELSRVFPDAPITALWDDAPERFAAGRVTETWFARTPLRRSKALALPLMPTTWRHLGPRDAEWVLCSSHLFAHHARFSGSARDVPKLVYAHTPARYIWTPELDARGDSRLARRASRPLRALDRKRAQEAVSVAVNSSFVAARVAESWERESIVIYPPVDVARFAEDTRTLLTRGEEEVLAALPADFVLGASRFVPYKRLDIAIEAGAAAGVPVVIAGEGPDEARLQALADEHPGLVTFVHHPSSALLGQLYRKAIALVFPAVEDFGIMPVEAMAAGTPVIANAVGGAAESVMEGVTGTLLRSFDRTSLEDAVGLAAGLDSARCTARAWEFDSAVFDARIRGWVGEYTSYEPPSESSGVVPEPCVGGRENE</sequence>
<accession>A0A2M9C5A9</accession>
<keyword evidence="2" id="KW-0328">Glycosyltransferase</keyword>
<comment type="caution">
    <text evidence="7">The sequence shown here is derived from an EMBL/GenBank/DDBJ whole genome shotgun (WGS) entry which is preliminary data.</text>
</comment>
<reference evidence="7 8" key="1">
    <citation type="submission" date="2017-11" db="EMBL/GenBank/DDBJ databases">
        <title>Genomic Encyclopedia of Archaeal and Bacterial Type Strains, Phase II (KMG-II): From Individual Species to Whole Genera.</title>
        <authorList>
            <person name="Goeker M."/>
        </authorList>
    </citation>
    <scope>NUCLEOTIDE SEQUENCE [LARGE SCALE GENOMIC DNA]</scope>
    <source>
        <strain evidence="7 8">DSM 25625</strain>
    </source>
</reference>
<evidence type="ECO:0000256" key="1">
    <source>
        <dbReference type="ARBA" id="ARBA00021292"/>
    </source>
</evidence>
<dbReference type="AlphaFoldDB" id="A0A2M9C5A9"/>
<dbReference type="InterPro" id="IPR050194">
    <property type="entry name" value="Glycosyltransferase_grp1"/>
</dbReference>
<dbReference type="Gene3D" id="3.40.50.2000">
    <property type="entry name" value="Glycogen Phosphorylase B"/>
    <property type="match status" value="2"/>
</dbReference>
<dbReference type="PANTHER" id="PTHR45947">
    <property type="entry name" value="SULFOQUINOVOSYL TRANSFERASE SQD2"/>
    <property type="match status" value="1"/>
</dbReference>
<evidence type="ECO:0000259" key="5">
    <source>
        <dbReference type="Pfam" id="PF00534"/>
    </source>
</evidence>
<feature type="domain" description="Glycosyltransferase subfamily 4-like N-terminal" evidence="6">
    <location>
        <begin position="14"/>
        <end position="182"/>
    </location>
</feature>
<evidence type="ECO:0000256" key="2">
    <source>
        <dbReference type="ARBA" id="ARBA00022676"/>
    </source>
</evidence>
<dbReference type="InterPro" id="IPR001296">
    <property type="entry name" value="Glyco_trans_1"/>
</dbReference>
<organism evidence="7 8">
    <name type="scientific">Compostimonas suwonensis</name>
    <dbReference type="NCBI Taxonomy" id="1048394"/>
    <lineage>
        <taxon>Bacteria</taxon>
        <taxon>Bacillati</taxon>
        <taxon>Actinomycetota</taxon>
        <taxon>Actinomycetes</taxon>
        <taxon>Micrococcales</taxon>
        <taxon>Microbacteriaceae</taxon>
        <taxon>Compostimonas</taxon>
    </lineage>
</organism>
<dbReference type="Proteomes" id="UP000230161">
    <property type="component" value="Unassembled WGS sequence"/>
</dbReference>
<protein>
    <recommendedName>
        <fullName evidence="1">D-inositol 3-phosphate glycosyltransferase</fullName>
    </recommendedName>
</protein>
<dbReference type="SUPFAM" id="SSF53756">
    <property type="entry name" value="UDP-Glycosyltransferase/glycogen phosphorylase"/>
    <property type="match status" value="1"/>
</dbReference>
<gene>
    <name evidence="7" type="ORF">CLV54_0758</name>
</gene>
<evidence type="ECO:0000256" key="3">
    <source>
        <dbReference type="ARBA" id="ARBA00022679"/>
    </source>
</evidence>
<dbReference type="GO" id="GO:0016757">
    <property type="term" value="F:glycosyltransferase activity"/>
    <property type="evidence" value="ECO:0007669"/>
    <property type="project" value="UniProtKB-KW"/>
</dbReference>
<evidence type="ECO:0000259" key="6">
    <source>
        <dbReference type="Pfam" id="PF13439"/>
    </source>
</evidence>
<name>A0A2M9C5A9_9MICO</name>
<feature type="domain" description="Glycosyl transferase family 1" evidence="5">
    <location>
        <begin position="205"/>
        <end position="332"/>
    </location>
</feature>
<dbReference type="RefSeq" id="WP_100343577.1">
    <property type="nucleotide sequence ID" value="NZ_PGFB01000001.1"/>
</dbReference>
<feature type="region of interest" description="Disordered" evidence="4">
    <location>
        <begin position="369"/>
        <end position="390"/>
    </location>
</feature>
<evidence type="ECO:0000256" key="4">
    <source>
        <dbReference type="SAM" id="MobiDB-lite"/>
    </source>
</evidence>
<dbReference type="EMBL" id="PGFB01000001">
    <property type="protein sequence ID" value="PJJ65721.1"/>
    <property type="molecule type" value="Genomic_DNA"/>
</dbReference>
<dbReference type="GO" id="GO:1901137">
    <property type="term" value="P:carbohydrate derivative biosynthetic process"/>
    <property type="evidence" value="ECO:0007669"/>
    <property type="project" value="UniProtKB-ARBA"/>
</dbReference>
<evidence type="ECO:0000313" key="8">
    <source>
        <dbReference type="Proteomes" id="UP000230161"/>
    </source>
</evidence>
<dbReference type="InterPro" id="IPR028098">
    <property type="entry name" value="Glyco_trans_4-like_N"/>
</dbReference>
<keyword evidence="8" id="KW-1185">Reference proteome</keyword>
<proteinExistence type="predicted"/>
<dbReference type="Pfam" id="PF13439">
    <property type="entry name" value="Glyco_transf_4"/>
    <property type="match status" value="1"/>
</dbReference>
<feature type="compositionally biased region" description="Low complexity" evidence="4">
    <location>
        <begin position="369"/>
        <end position="384"/>
    </location>
</feature>